<keyword evidence="1" id="KW-0812">Transmembrane</keyword>
<organism evidence="2 3">
    <name type="scientific">Streptomyces montanus</name>
    <dbReference type="NCBI Taxonomy" id="2580423"/>
    <lineage>
        <taxon>Bacteria</taxon>
        <taxon>Bacillati</taxon>
        <taxon>Actinomycetota</taxon>
        <taxon>Actinomycetes</taxon>
        <taxon>Kitasatosporales</taxon>
        <taxon>Streptomycetaceae</taxon>
        <taxon>Streptomyces</taxon>
    </lineage>
</organism>
<gene>
    <name evidence="2" type="ORF">FE633_08715</name>
</gene>
<name>A0A5R9FRG5_9ACTN</name>
<comment type="caution">
    <text evidence="2">The sequence shown here is derived from an EMBL/GenBank/DDBJ whole genome shotgun (WGS) entry which is preliminary data.</text>
</comment>
<keyword evidence="1" id="KW-0472">Membrane</keyword>
<proteinExistence type="predicted"/>
<protein>
    <submittedName>
        <fullName evidence="2">Uncharacterized protein</fullName>
    </submittedName>
</protein>
<feature type="transmembrane region" description="Helical" evidence="1">
    <location>
        <begin position="36"/>
        <end position="62"/>
    </location>
</feature>
<accession>A0A5R9FRG5</accession>
<evidence type="ECO:0000313" key="2">
    <source>
        <dbReference type="EMBL" id="TLS46562.1"/>
    </source>
</evidence>
<reference evidence="2 3" key="1">
    <citation type="submission" date="2019-05" db="EMBL/GenBank/DDBJ databases">
        <title>Streptomyces sp. NEAU-C151, a novel actinomycete isolated from soil.</title>
        <authorList>
            <person name="Han L."/>
            <person name="Jiang H."/>
        </authorList>
    </citation>
    <scope>NUCLEOTIDE SEQUENCE [LARGE SCALE GENOMIC DNA]</scope>
    <source>
        <strain evidence="2 3">NEAU-C151</strain>
    </source>
</reference>
<evidence type="ECO:0000256" key="1">
    <source>
        <dbReference type="SAM" id="Phobius"/>
    </source>
</evidence>
<evidence type="ECO:0000313" key="3">
    <source>
        <dbReference type="Proteomes" id="UP000305906"/>
    </source>
</evidence>
<dbReference type="EMBL" id="VBZC01000008">
    <property type="protein sequence ID" value="TLS46562.1"/>
    <property type="molecule type" value="Genomic_DNA"/>
</dbReference>
<dbReference type="AlphaFoldDB" id="A0A5R9FRG5"/>
<keyword evidence="3" id="KW-1185">Reference proteome</keyword>
<keyword evidence="1" id="KW-1133">Transmembrane helix</keyword>
<sequence length="73" mass="7388">MKYDLLQTLGVALLVLGAQGAIRQLVDHGNAGLLGWLPGGFAASITVYVLAVALGAVVAGWARGKARTVGRSG</sequence>
<dbReference type="Proteomes" id="UP000305906">
    <property type="component" value="Unassembled WGS sequence"/>
</dbReference>